<evidence type="ECO:0000256" key="10">
    <source>
        <dbReference type="SAM" id="MobiDB-lite"/>
    </source>
</evidence>
<dbReference type="InterPro" id="IPR038881">
    <property type="entry name" value="Yae1-like"/>
</dbReference>
<name>A0A383V096_BLUHO</name>
<evidence type="ECO:0000256" key="3">
    <source>
        <dbReference type="ARBA" id="ARBA00004496"/>
    </source>
</evidence>
<comment type="function">
    <text evidence="1">The complex LTO1:YAE1 may function as a target specific adapter that probably recruits apo-RPLI1 to the cytosolic iron-sulfur protein assembly (CIA) complex machinery. May be required for biogenesis of the large ribosomal subunit and initiation of translation.</text>
</comment>
<evidence type="ECO:0000256" key="9">
    <source>
        <dbReference type="ARBA" id="ARBA00023242"/>
    </source>
</evidence>
<evidence type="ECO:0000313" key="12">
    <source>
        <dbReference type="EMBL" id="SZF05288.1"/>
    </source>
</evidence>
<evidence type="ECO:0000256" key="2">
    <source>
        <dbReference type="ARBA" id="ARBA00004123"/>
    </source>
</evidence>
<feature type="compositionally biased region" description="Polar residues" evidence="10">
    <location>
        <begin position="1"/>
        <end position="17"/>
    </location>
</feature>
<dbReference type="Proteomes" id="UP000275772">
    <property type="component" value="Unassembled WGS sequence"/>
</dbReference>
<evidence type="ECO:0000256" key="4">
    <source>
        <dbReference type="ARBA" id="ARBA00007096"/>
    </source>
</evidence>
<evidence type="ECO:0000256" key="8">
    <source>
        <dbReference type="ARBA" id="ARBA00022490"/>
    </source>
</evidence>
<dbReference type="InterPro" id="IPR019191">
    <property type="entry name" value="Essential_protein_Yae1_N"/>
</dbReference>
<proteinExistence type="inferred from homology"/>
<accession>A0A383V096</accession>
<evidence type="ECO:0000256" key="5">
    <source>
        <dbReference type="ARBA" id="ARBA00011427"/>
    </source>
</evidence>
<evidence type="ECO:0000256" key="1">
    <source>
        <dbReference type="ARBA" id="ARBA00003836"/>
    </source>
</evidence>
<evidence type="ECO:0000256" key="6">
    <source>
        <dbReference type="ARBA" id="ARBA00017286"/>
    </source>
</evidence>
<protein>
    <recommendedName>
        <fullName evidence="7">Protein YAE1</fullName>
    </recommendedName>
    <alternativeName>
        <fullName evidence="6">Protein yae1</fullName>
    </alternativeName>
</protein>
<dbReference type="Pfam" id="PF09811">
    <property type="entry name" value="Yae1_N"/>
    <property type="match status" value="1"/>
</dbReference>
<dbReference type="GO" id="GO:0005737">
    <property type="term" value="C:cytoplasm"/>
    <property type="evidence" value="ECO:0007669"/>
    <property type="project" value="UniProtKB-SubCell"/>
</dbReference>
<dbReference type="VEuPathDB" id="FungiDB:BLGHR1_16089"/>
<comment type="similarity">
    <text evidence="4">Belongs to the YAE1 family.</text>
</comment>
<comment type="subunit">
    <text evidence="5">May form a complex with LTO1.</text>
</comment>
<feature type="region of interest" description="Disordered" evidence="10">
    <location>
        <begin position="1"/>
        <end position="67"/>
    </location>
</feature>
<dbReference type="PANTHER" id="PTHR18829">
    <property type="entry name" value="PROTEIN YAE1 HOMOLOG"/>
    <property type="match status" value="1"/>
</dbReference>
<dbReference type="EMBL" id="UNSH01000074">
    <property type="protein sequence ID" value="SZF05288.1"/>
    <property type="molecule type" value="Genomic_DNA"/>
</dbReference>
<reference evidence="12 13" key="1">
    <citation type="submission" date="2017-11" db="EMBL/GenBank/DDBJ databases">
        <authorList>
            <person name="Kracher B."/>
        </authorList>
    </citation>
    <scope>NUCLEOTIDE SEQUENCE [LARGE SCALE GENOMIC DNA]</scope>
    <source>
        <strain evidence="12 13">RACE1</strain>
    </source>
</reference>
<keyword evidence="8" id="KW-0963">Cytoplasm</keyword>
<evidence type="ECO:0000256" key="7">
    <source>
        <dbReference type="ARBA" id="ARBA00018400"/>
    </source>
</evidence>
<feature type="domain" description="Essential protein Yae1 N-terminal" evidence="11">
    <location>
        <begin position="64"/>
        <end position="102"/>
    </location>
</feature>
<dbReference type="PANTHER" id="PTHR18829:SF0">
    <property type="entry name" value="PROTEIN YAE1 HOMOLOG"/>
    <property type="match status" value="1"/>
</dbReference>
<feature type="compositionally biased region" description="Polar residues" evidence="10">
    <location>
        <begin position="28"/>
        <end position="61"/>
    </location>
</feature>
<dbReference type="GO" id="GO:0005634">
    <property type="term" value="C:nucleus"/>
    <property type="evidence" value="ECO:0007669"/>
    <property type="project" value="UniProtKB-SubCell"/>
</dbReference>
<evidence type="ECO:0000259" key="11">
    <source>
        <dbReference type="Pfam" id="PF09811"/>
    </source>
</evidence>
<gene>
    <name evidence="12" type="ORF">BLGHR1_16089</name>
</gene>
<evidence type="ECO:0000313" key="13">
    <source>
        <dbReference type="Proteomes" id="UP000275772"/>
    </source>
</evidence>
<sequence>MAMDTTAGSDVYTSSPMSEGIDDVFGSASGSPTGQAFQQTASGVTGNTEFSDIPRLQQTHETAGYRDGITQGKRSYVQRGFDEGFGLGAKLGLRVGRIHGILQGIEESLLAPEATRVGRLRLAAEEELAMPKIYDKMWWDSDGSWTYAVVGAVCDEDNSVITYDDVARAHPLLKKWDDIVAEEIAQWHVDLFVLDKDPAVAGLPNSTADKNSFAAQEDNIMALSVHQTGKKVTGAAPGDLALIKDDLNW</sequence>
<comment type="subcellular location">
    <subcellularLocation>
        <location evidence="3">Cytoplasm</location>
    </subcellularLocation>
    <subcellularLocation>
        <location evidence="2">Nucleus</location>
    </subcellularLocation>
</comment>
<keyword evidence="9" id="KW-0539">Nucleus</keyword>
<organism evidence="12 13">
    <name type="scientific">Blumeria hordei</name>
    <name type="common">Barley powdery mildew</name>
    <name type="synonym">Blumeria graminis f. sp. hordei</name>
    <dbReference type="NCBI Taxonomy" id="2867405"/>
    <lineage>
        <taxon>Eukaryota</taxon>
        <taxon>Fungi</taxon>
        <taxon>Dikarya</taxon>
        <taxon>Ascomycota</taxon>
        <taxon>Pezizomycotina</taxon>
        <taxon>Leotiomycetes</taxon>
        <taxon>Erysiphales</taxon>
        <taxon>Erysiphaceae</taxon>
        <taxon>Blumeria</taxon>
    </lineage>
</organism>
<dbReference type="AlphaFoldDB" id="A0A383V096"/>